<feature type="binding site" evidence="17">
    <location>
        <position position="1026"/>
    </location>
    <ligand>
        <name>ATP</name>
        <dbReference type="ChEBI" id="CHEBI:30616"/>
    </ligand>
</feature>
<evidence type="ECO:0000256" key="17">
    <source>
        <dbReference type="PIRSR" id="PIRSR606539-2"/>
    </source>
</evidence>
<dbReference type="SUPFAM" id="SSF81665">
    <property type="entry name" value="Calcium ATPase, transmembrane domain M"/>
    <property type="match status" value="1"/>
</dbReference>
<comment type="cofactor">
    <cofactor evidence="1 18">
        <name>Mg(2+)</name>
        <dbReference type="ChEBI" id="CHEBI:18420"/>
    </cofactor>
</comment>
<keyword evidence="7 17" id="KW-0547">Nucleotide-binding</keyword>
<feature type="binding site" evidence="17">
    <location>
        <position position="844"/>
    </location>
    <ligand>
        <name>ATP</name>
        <dbReference type="ChEBI" id="CHEBI:30616"/>
    </ligand>
</feature>
<keyword evidence="10 18" id="KW-0460">Magnesium</keyword>
<keyword evidence="25" id="KW-1185">Reference proteome</keyword>
<feature type="binding site" evidence="17">
    <location>
        <position position="910"/>
    </location>
    <ligand>
        <name>ATP</name>
        <dbReference type="ChEBI" id="CHEBI:30616"/>
    </ligand>
</feature>
<dbReference type="Gene3D" id="3.40.50.1000">
    <property type="entry name" value="HAD superfamily/HAD-like"/>
    <property type="match status" value="2"/>
</dbReference>
<dbReference type="Proteomes" id="UP000078542">
    <property type="component" value="Unassembled WGS sequence"/>
</dbReference>
<feature type="binding site" evidence="17">
    <location>
        <position position="1123"/>
    </location>
    <ligand>
        <name>ATP</name>
        <dbReference type="ChEBI" id="CHEBI:30616"/>
    </ligand>
</feature>
<dbReference type="InterPro" id="IPR001757">
    <property type="entry name" value="P_typ_ATPase"/>
</dbReference>
<dbReference type="PROSITE" id="PS00154">
    <property type="entry name" value="ATPASE_E1_E2"/>
    <property type="match status" value="1"/>
</dbReference>
<feature type="region of interest" description="Disordered" evidence="20">
    <location>
        <begin position="138"/>
        <end position="214"/>
    </location>
</feature>
<dbReference type="InterPro" id="IPR036412">
    <property type="entry name" value="HAD-like_sf"/>
</dbReference>
<evidence type="ECO:0000256" key="19">
    <source>
        <dbReference type="RuleBase" id="RU362033"/>
    </source>
</evidence>
<feature type="domain" description="P-type ATPase N-terminal" evidence="22">
    <location>
        <begin position="272"/>
        <end position="322"/>
    </location>
</feature>
<dbReference type="Gene3D" id="1.20.1110.10">
    <property type="entry name" value="Calcium-transporting ATPase, transmembrane domain"/>
    <property type="match status" value="1"/>
</dbReference>
<dbReference type="Gene3D" id="3.40.1110.10">
    <property type="entry name" value="Calcium-transporting ATPase, cytoplasmic domain N"/>
    <property type="match status" value="2"/>
</dbReference>
<dbReference type="EC" id="7.6.2.1" evidence="19"/>
<feature type="transmembrane region" description="Helical" evidence="19">
    <location>
        <begin position="564"/>
        <end position="589"/>
    </location>
</feature>
<dbReference type="Pfam" id="PF16212">
    <property type="entry name" value="PhoLip_ATPase_C"/>
    <property type="match status" value="2"/>
</dbReference>
<feature type="compositionally biased region" description="Low complexity" evidence="20">
    <location>
        <begin position="33"/>
        <end position="44"/>
    </location>
</feature>
<evidence type="ECO:0000256" key="12">
    <source>
        <dbReference type="ARBA" id="ARBA00022989"/>
    </source>
</evidence>
<feature type="compositionally biased region" description="Low complexity" evidence="20">
    <location>
        <begin position="59"/>
        <end position="83"/>
    </location>
</feature>
<dbReference type="GO" id="GO:0045332">
    <property type="term" value="P:phospholipid translocation"/>
    <property type="evidence" value="ECO:0007669"/>
    <property type="project" value="TreeGrafter"/>
</dbReference>
<evidence type="ECO:0000256" key="11">
    <source>
        <dbReference type="ARBA" id="ARBA00022967"/>
    </source>
</evidence>
<evidence type="ECO:0000256" key="15">
    <source>
        <dbReference type="ARBA" id="ARBA00050913"/>
    </source>
</evidence>
<evidence type="ECO:0000256" key="18">
    <source>
        <dbReference type="PIRSR" id="PIRSR606539-3"/>
    </source>
</evidence>
<dbReference type="Gene3D" id="2.70.150.10">
    <property type="entry name" value="Calcium-transporting ATPase, cytoplasmic transduction domain A"/>
    <property type="match status" value="1"/>
</dbReference>
<evidence type="ECO:0000256" key="2">
    <source>
        <dbReference type="ARBA" id="ARBA00004127"/>
    </source>
</evidence>
<feature type="binding site" evidence="17">
    <location>
        <position position="635"/>
    </location>
    <ligand>
        <name>ATP</name>
        <dbReference type="ChEBI" id="CHEBI:30616"/>
    </ligand>
</feature>
<dbReference type="GO" id="GO:0140326">
    <property type="term" value="F:ATPase-coupled intramembrane lipid transporter activity"/>
    <property type="evidence" value="ECO:0007669"/>
    <property type="project" value="UniProtKB-EC"/>
</dbReference>
<dbReference type="NCBIfam" id="TIGR01494">
    <property type="entry name" value="ATPase_P-type"/>
    <property type="match status" value="1"/>
</dbReference>
<dbReference type="PANTHER" id="PTHR24092">
    <property type="entry name" value="PROBABLE PHOSPHOLIPID-TRANSPORTING ATPASE"/>
    <property type="match status" value="1"/>
</dbReference>
<proteinExistence type="inferred from homology"/>
<evidence type="ECO:0000256" key="20">
    <source>
        <dbReference type="SAM" id="MobiDB-lite"/>
    </source>
</evidence>
<dbReference type="FunFam" id="3.40.50.1000:FF:000130">
    <property type="entry name" value="Phospholipid-transporting ATPase"/>
    <property type="match status" value="1"/>
</dbReference>
<dbReference type="InterPro" id="IPR008250">
    <property type="entry name" value="ATPase_P-typ_transduc_dom_A_sf"/>
</dbReference>
<feature type="binding site" evidence="17">
    <location>
        <position position="946"/>
    </location>
    <ligand>
        <name>ATP</name>
        <dbReference type="ChEBI" id="CHEBI:30616"/>
    </ligand>
</feature>
<feature type="binding site" evidence="18">
    <location>
        <position position="1153"/>
    </location>
    <ligand>
        <name>Mg(2+)</name>
        <dbReference type="ChEBI" id="CHEBI:18420"/>
    </ligand>
</feature>
<feature type="region of interest" description="Disordered" evidence="20">
    <location>
        <begin position="254"/>
        <end position="273"/>
    </location>
</feature>
<feature type="binding site" evidence="17">
    <location>
        <position position="637"/>
    </location>
    <ligand>
        <name>ATP</name>
        <dbReference type="ChEBI" id="CHEBI:30616"/>
    </ligand>
</feature>
<keyword evidence="11 19" id="KW-1278">Translocase</keyword>
<organism evidence="24 25">
    <name type="scientific">Cyphomyrmex costatus</name>
    <dbReference type="NCBI Taxonomy" id="456900"/>
    <lineage>
        <taxon>Eukaryota</taxon>
        <taxon>Metazoa</taxon>
        <taxon>Ecdysozoa</taxon>
        <taxon>Arthropoda</taxon>
        <taxon>Hexapoda</taxon>
        <taxon>Insecta</taxon>
        <taxon>Pterygota</taxon>
        <taxon>Neoptera</taxon>
        <taxon>Endopterygota</taxon>
        <taxon>Hymenoptera</taxon>
        <taxon>Apocrita</taxon>
        <taxon>Aculeata</taxon>
        <taxon>Formicoidea</taxon>
        <taxon>Formicidae</taxon>
        <taxon>Myrmicinae</taxon>
        <taxon>Cyphomyrmex</taxon>
    </lineage>
</organism>
<feature type="transmembrane region" description="Helical" evidence="19">
    <location>
        <begin position="1264"/>
        <end position="1287"/>
    </location>
</feature>
<feature type="compositionally biased region" description="Acidic residues" evidence="20">
    <location>
        <begin position="1"/>
        <end position="12"/>
    </location>
</feature>
<evidence type="ECO:0000256" key="13">
    <source>
        <dbReference type="ARBA" id="ARBA00023136"/>
    </source>
</evidence>
<feature type="binding site" evidence="18">
    <location>
        <position position="1149"/>
    </location>
    <ligand>
        <name>Mg(2+)</name>
        <dbReference type="ChEBI" id="CHEBI:18420"/>
    </ligand>
</feature>
<comment type="catalytic activity">
    <reaction evidence="14 19">
        <text>ATP + H2O + phospholipidSide 1 = ADP + phosphate + phospholipidSide 2.</text>
        <dbReference type="EC" id="7.6.2.1"/>
    </reaction>
</comment>
<feature type="domain" description="P-type ATPase C-terminal" evidence="23">
    <location>
        <begin position="1175"/>
        <end position="1229"/>
    </location>
</feature>
<keyword evidence="8" id="KW-0256">Endoplasmic reticulum</keyword>
<dbReference type="InterPro" id="IPR044492">
    <property type="entry name" value="P_typ_ATPase_HD_dom"/>
</dbReference>
<feature type="binding site" evidence="17">
    <location>
        <position position="1153"/>
    </location>
    <ligand>
        <name>ATP</name>
        <dbReference type="ChEBI" id="CHEBI:30616"/>
    </ligand>
</feature>
<dbReference type="EMBL" id="KQ976956">
    <property type="protein sequence ID" value="KYN06816.1"/>
    <property type="molecule type" value="Genomic_DNA"/>
</dbReference>
<evidence type="ECO:0000256" key="16">
    <source>
        <dbReference type="PIRSR" id="PIRSR606539-1"/>
    </source>
</evidence>
<evidence type="ECO:0000256" key="8">
    <source>
        <dbReference type="ARBA" id="ARBA00022824"/>
    </source>
</evidence>
<dbReference type="SUPFAM" id="SSF81660">
    <property type="entry name" value="Metal cation-transporting ATPase, ATP-binding domain N"/>
    <property type="match status" value="1"/>
</dbReference>
<dbReference type="SFLD" id="SFLDF00027">
    <property type="entry name" value="p-type_atpase"/>
    <property type="match status" value="1"/>
</dbReference>
<sequence>MSEDDAQEAATEEIERQGSLYVFPGAGRPNCATTSSSSSSSISTAPLQPPPLPFLHGGSTTASTTMTTSVTMTTNTSKNSNSNGDEDEDAVEEVSSPARRKAFPKTHARSASHGGALADGTTEWQTYGSFLGPLTTVGSATSAGRPSALKKPGHQRAFSQGQVADVTQSQPAVTGHHRVGSRTDFILPPGHREDGRPPTAGRMPSFRGHSRQASRSESIYTIRRSVAPPWWRRLWAHYFGPLPEEPRLRTIVPNHLVPPKTPKRQHPNGDRMDNRVRTTKYTALSFLPRNLLEQFHRVANLYFIFIVMLNWVPAINAFGKEIAMIPVVFVLGVTALKDFFEDRRRLASDRRVNNSTCRVYVSEGDRYMKVAWKDVKVGDLVHLSNNELVPADLLLLRSSDPQGLAYLDTCNLDGESNLKQRQVVRGFLDLQDTFQPSKFRSVVEVDQPSTRIYRFHGAVVHPNGGRVPVSTENLLLRECVLKNTDFVEGIVIYAGHETKALLNNGGPRYKRSRLERYMNRDVKWCVVILMALCVIGAFGCRFWLSAYTGLSIVPFLPVLQEPIYESLLTFLTFVIIFQVMIPLSLYVTIEMAKVGQVYHIGHDPALHDTETGRKAECRALNITEELGQVQYVFSDKTGTLTENKMLFRRCAVGGQDYSHMGDNENLLPCSRLKEDLLIGTFRHRLQEFLIVLATCNTVVVNSQPHHDSMNSSLRSIITFICTIFFHELNIGVFNRIMEANASAFPTINSPPVPLSPSNRAVHTLSSVSPVINTANTFDDTSKFPFKISRPKLLNVTSIPSLSIGLLGRKFSPEGQKVSGRSPDAKNGDELLQTPAIYEAESPDELALVHAARAYDIKLVKRTPRSAIISFPDKSTIAFEILHVLPFDSNRKCMSVLLKHPHTGEIMLYSKGADTTILPALSSSDENTIASASIRQYLQSYARQGLRTLVMAKRTLTAQEYETWRQKHNEVELATENREHRIRDSYAMLESHLTLLGATGIEDKLQAGVPETMAALVAAGIVVWVLTGDKPETAVNVAYSAQLFTPAMQLLQLQARSKSVAETLIHGYLESARKERINSHSQPGMIGIADPAGIYNRDSTERDAHRIGPFLELTKMCSSVLACRATPLQKAYIVRIVKKQLGMRTLAIGDGANDVSMIQTADVGVGISGQEGTQAVMAADFAISRFSMLSQLLLLHGHWCYDRLARMILYFFYKNATFVFLIFWFQANVYDDSIIDIWEFGTTIMTSCIVVMLVHAAIETRSWTIIHIGAIFGSLGIFFGFCLFYNAVCVNCMGLPGSFWIMEQAFTHITYWLTVTLTSVLALMPRLVYKAIQSTITPDAMHIVTRQVATKSDGQIRRQRISSQRGEINFIAGWSRSSQHATIRPSSYGSKSNALTTIVA</sequence>
<comment type="similarity">
    <text evidence="4 19">Belongs to the cation transport ATPase (P-type) (TC 3.A.3) family. Type IV subfamily.</text>
</comment>
<dbReference type="SFLD" id="SFLDG00002">
    <property type="entry name" value="C1.7:_P-type_atpase_like"/>
    <property type="match status" value="1"/>
</dbReference>
<evidence type="ECO:0000259" key="22">
    <source>
        <dbReference type="Pfam" id="PF16209"/>
    </source>
</evidence>
<reference evidence="24 25" key="1">
    <citation type="submission" date="2016-03" db="EMBL/GenBank/DDBJ databases">
        <title>Cyphomyrmex costatus WGS genome.</title>
        <authorList>
            <person name="Nygaard S."/>
            <person name="Hu H."/>
            <person name="Boomsma J."/>
            <person name="Zhang G."/>
        </authorList>
    </citation>
    <scope>NUCLEOTIDE SEQUENCE [LARGE SCALE GENOMIC DNA]</scope>
    <source>
        <strain evidence="24">MS0001</strain>
        <tissue evidence="24">Whole body</tissue>
    </source>
</reference>
<feature type="active site" description="4-aspartylphosphate intermediate" evidence="16">
    <location>
        <position position="635"/>
    </location>
</feature>
<feature type="compositionally biased region" description="Polar residues" evidence="20">
    <location>
        <begin position="157"/>
        <end position="172"/>
    </location>
</feature>
<dbReference type="InterPro" id="IPR059000">
    <property type="entry name" value="ATPase_P-type_domA"/>
</dbReference>
<feature type="binding site" evidence="17">
    <location>
        <position position="636"/>
    </location>
    <ligand>
        <name>ATP</name>
        <dbReference type="ChEBI" id="CHEBI:30616"/>
    </ligand>
</feature>
<evidence type="ECO:0000259" key="21">
    <source>
        <dbReference type="Pfam" id="PF00122"/>
    </source>
</evidence>
<dbReference type="SUPFAM" id="SSF56784">
    <property type="entry name" value="HAD-like"/>
    <property type="match status" value="1"/>
</dbReference>
<dbReference type="GO" id="GO:0016887">
    <property type="term" value="F:ATP hydrolysis activity"/>
    <property type="evidence" value="ECO:0007669"/>
    <property type="project" value="InterPro"/>
</dbReference>
<feature type="binding site" evidence="17">
    <location>
        <position position="886"/>
    </location>
    <ligand>
        <name>ATP</name>
        <dbReference type="ChEBI" id="CHEBI:30616"/>
    </ligand>
</feature>
<dbReference type="FunFam" id="2.70.150.10:FF:000054">
    <property type="entry name" value="Phospholipid-transporting ATPase"/>
    <property type="match status" value="1"/>
</dbReference>
<feature type="transmembrane region" description="Helical" evidence="19">
    <location>
        <begin position="298"/>
        <end position="316"/>
    </location>
</feature>
<feature type="transmembrane region" description="Helical" evidence="19">
    <location>
        <begin position="522"/>
        <end position="544"/>
    </location>
</feature>
<keyword evidence="9 17" id="KW-0067">ATP-binding</keyword>
<feature type="domain" description="P-type ATPase A" evidence="21">
    <location>
        <begin position="357"/>
        <end position="418"/>
    </location>
</feature>
<feature type="binding site" evidence="18">
    <location>
        <position position="637"/>
    </location>
    <ligand>
        <name>Mg(2+)</name>
        <dbReference type="ChEBI" id="CHEBI:18420"/>
    </ligand>
</feature>
<dbReference type="InterPro" id="IPR006539">
    <property type="entry name" value="P-type_ATPase_IV"/>
</dbReference>
<dbReference type="Pfam" id="PF00122">
    <property type="entry name" value="E1-E2_ATPase"/>
    <property type="match status" value="1"/>
</dbReference>
<dbReference type="GO" id="GO:0005789">
    <property type="term" value="C:endoplasmic reticulum membrane"/>
    <property type="evidence" value="ECO:0007669"/>
    <property type="project" value="UniProtKB-SubCell"/>
</dbReference>
<feature type="transmembrane region" description="Helical" evidence="19">
    <location>
        <begin position="1307"/>
        <end position="1328"/>
    </location>
</feature>
<accession>A0A195D1U4</accession>
<dbReference type="SUPFAM" id="SSF81653">
    <property type="entry name" value="Calcium ATPase, transduction domain A"/>
    <property type="match status" value="1"/>
</dbReference>
<evidence type="ECO:0000256" key="4">
    <source>
        <dbReference type="ARBA" id="ARBA00008109"/>
    </source>
</evidence>
<dbReference type="FunFam" id="3.40.1110.10:FF:000009">
    <property type="entry name" value="Phospholipid-transporting ATPase"/>
    <property type="match status" value="1"/>
</dbReference>
<feature type="binding site" evidence="17">
    <location>
        <position position="1129"/>
    </location>
    <ligand>
        <name>ATP</name>
        <dbReference type="ChEBI" id="CHEBI:30616"/>
    </ligand>
</feature>
<evidence type="ECO:0000313" key="25">
    <source>
        <dbReference type="Proteomes" id="UP000078542"/>
    </source>
</evidence>
<comment type="subcellular location">
    <subcellularLocation>
        <location evidence="2">Endomembrane system</location>
        <topology evidence="2">Multi-pass membrane protein</topology>
    </subcellularLocation>
    <subcellularLocation>
        <location evidence="3">Endoplasmic reticulum membrane</location>
    </subcellularLocation>
    <subcellularLocation>
        <location evidence="19">Membrane</location>
        <topology evidence="19">Multi-pass membrane protein</topology>
    </subcellularLocation>
</comment>
<evidence type="ECO:0000256" key="6">
    <source>
        <dbReference type="ARBA" id="ARBA00022723"/>
    </source>
</evidence>
<evidence type="ECO:0000256" key="10">
    <source>
        <dbReference type="ARBA" id="ARBA00022842"/>
    </source>
</evidence>
<keyword evidence="6 18" id="KW-0479">Metal-binding</keyword>
<dbReference type="InterPro" id="IPR023214">
    <property type="entry name" value="HAD_sf"/>
</dbReference>
<dbReference type="Pfam" id="PF16209">
    <property type="entry name" value="PhoLip_ATPase_N"/>
    <property type="match status" value="1"/>
</dbReference>
<feature type="binding site" evidence="17">
    <location>
        <position position="1152"/>
    </location>
    <ligand>
        <name>ATP</name>
        <dbReference type="ChEBI" id="CHEBI:30616"/>
    </ligand>
</feature>
<dbReference type="STRING" id="456900.A0A195D1U4"/>
<keyword evidence="12 19" id="KW-1133">Transmembrane helix</keyword>
<feature type="region of interest" description="Disordered" evidence="20">
    <location>
        <begin position="1"/>
        <end position="117"/>
    </location>
</feature>
<feature type="binding site" evidence="17">
    <location>
        <position position="1027"/>
    </location>
    <ligand>
        <name>ATP</name>
        <dbReference type="ChEBI" id="CHEBI:30616"/>
    </ligand>
</feature>
<dbReference type="NCBIfam" id="TIGR01652">
    <property type="entry name" value="ATPase-Plipid"/>
    <property type="match status" value="1"/>
</dbReference>
<keyword evidence="5 19" id="KW-0812">Transmembrane</keyword>
<evidence type="ECO:0000256" key="3">
    <source>
        <dbReference type="ARBA" id="ARBA00004586"/>
    </source>
</evidence>
<dbReference type="InterPro" id="IPR032630">
    <property type="entry name" value="P_typ_ATPase_c"/>
</dbReference>
<feature type="transmembrane region" description="Helical" evidence="19">
    <location>
        <begin position="1236"/>
        <end position="1257"/>
    </location>
</feature>
<dbReference type="GO" id="GO:0000287">
    <property type="term" value="F:magnesium ion binding"/>
    <property type="evidence" value="ECO:0007669"/>
    <property type="project" value="UniProtKB-UniRule"/>
</dbReference>
<dbReference type="InterPro" id="IPR018303">
    <property type="entry name" value="ATPase_P-typ_P_site"/>
</dbReference>
<protein>
    <recommendedName>
        <fullName evidence="19">Phospholipid-transporting ATPase</fullName>
        <ecNumber evidence="19">7.6.2.1</ecNumber>
    </recommendedName>
</protein>
<dbReference type="SFLD" id="SFLDS00003">
    <property type="entry name" value="Haloacid_Dehalogenase"/>
    <property type="match status" value="1"/>
</dbReference>
<evidence type="ECO:0000256" key="14">
    <source>
        <dbReference type="ARBA" id="ARBA00034036"/>
    </source>
</evidence>
<feature type="transmembrane region" description="Helical" evidence="19">
    <location>
        <begin position="322"/>
        <end position="340"/>
    </location>
</feature>
<dbReference type="GO" id="GO:0005524">
    <property type="term" value="F:ATP binding"/>
    <property type="evidence" value="ECO:0007669"/>
    <property type="project" value="UniProtKB-UniRule"/>
</dbReference>
<evidence type="ECO:0000313" key="24">
    <source>
        <dbReference type="EMBL" id="KYN06816.1"/>
    </source>
</evidence>
<dbReference type="PANTHER" id="PTHR24092:SF218">
    <property type="entry name" value="PHOSPHOLIPID-TRANSPORTING ATPASE"/>
    <property type="match status" value="1"/>
</dbReference>
<feature type="transmembrane region" description="Helical" evidence="19">
    <location>
        <begin position="1206"/>
        <end position="1224"/>
    </location>
</feature>
<feature type="binding site" evidence="18">
    <location>
        <position position="635"/>
    </location>
    <ligand>
        <name>Mg(2+)</name>
        <dbReference type="ChEBI" id="CHEBI:18420"/>
    </ligand>
</feature>
<dbReference type="InterPro" id="IPR023298">
    <property type="entry name" value="ATPase_P-typ_TM_dom_sf"/>
</dbReference>
<feature type="binding site" evidence="17">
    <location>
        <position position="1028"/>
    </location>
    <ligand>
        <name>ATP</name>
        <dbReference type="ChEBI" id="CHEBI:30616"/>
    </ligand>
</feature>
<feature type="domain" description="P-type ATPase C-terminal" evidence="23">
    <location>
        <begin position="1230"/>
        <end position="1337"/>
    </location>
</feature>
<comment type="catalytic activity">
    <reaction evidence="15">
        <text>a beta-D-glucosyl-(1&lt;-&gt;1')-N-acylsphing-4-enine(out) + ATP + H2O = a beta-D-glucosyl-(1&lt;-&gt;1')-N-acylsphing-4-enine(in) + ADP + phosphate + H(+)</text>
        <dbReference type="Rhea" id="RHEA:66036"/>
        <dbReference type="ChEBI" id="CHEBI:15377"/>
        <dbReference type="ChEBI" id="CHEBI:15378"/>
        <dbReference type="ChEBI" id="CHEBI:22801"/>
        <dbReference type="ChEBI" id="CHEBI:30616"/>
        <dbReference type="ChEBI" id="CHEBI:43474"/>
        <dbReference type="ChEBI" id="CHEBI:456216"/>
    </reaction>
    <physiologicalReaction direction="left-to-right" evidence="15">
        <dbReference type="Rhea" id="RHEA:66037"/>
    </physiologicalReaction>
</comment>
<evidence type="ECO:0000256" key="9">
    <source>
        <dbReference type="ARBA" id="ARBA00022840"/>
    </source>
</evidence>
<gene>
    <name evidence="24" type="ORF">ALC62_02199</name>
</gene>
<feature type="compositionally biased region" description="Basic residues" evidence="20">
    <location>
        <begin position="98"/>
        <end position="110"/>
    </location>
</feature>
<dbReference type="InterPro" id="IPR032631">
    <property type="entry name" value="P-type_ATPase_N"/>
</dbReference>
<name>A0A195D1U4_9HYME</name>
<dbReference type="Pfam" id="PF13246">
    <property type="entry name" value="Cation_ATPase"/>
    <property type="match status" value="1"/>
</dbReference>
<evidence type="ECO:0000259" key="23">
    <source>
        <dbReference type="Pfam" id="PF16212"/>
    </source>
</evidence>
<evidence type="ECO:0000256" key="5">
    <source>
        <dbReference type="ARBA" id="ARBA00022692"/>
    </source>
</evidence>
<evidence type="ECO:0000256" key="1">
    <source>
        <dbReference type="ARBA" id="ARBA00001946"/>
    </source>
</evidence>
<keyword evidence="13 19" id="KW-0472">Membrane</keyword>
<evidence type="ECO:0000256" key="7">
    <source>
        <dbReference type="ARBA" id="ARBA00022741"/>
    </source>
</evidence>
<dbReference type="InterPro" id="IPR023299">
    <property type="entry name" value="ATPase_P-typ_cyto_dom_N"/>
</dbReference>
<dbReference type="GO" id="GO:0005886">
    <property type="term" value="C:plasma membrane"/>
    <property type="evidence" value="ECO:0007669"/>
    <property type="project" value="TreeGrafter"/>
</dbReference>
<dbReference type="PRINTS" id="PR00119">
    <property type="entry name" value="CATATPASE"/>
</dbReference>